<feature type="region of interest" description="Disordered" evidence="1">
    <location>
        <begin position="24"/>
        <end position="49"/>
    </location>
</feature>
<evidence type="ECO:0000256" key="2">
    <source>
        <dbReference type="SAM" id="SignalP"/>
    </source>
</evidence>
<protein>
    <submittedName>
        <fullName evidence="3">Uncharacterized protein</fullName>
    </submittedName>
</protein>
<evidence type="ECO:0000313" key="4">
    <source>
        <dbReference type="Proteomes" id="UP001313282"/>
    </source>
</evidence>
<organism evidence="3 4">
    <name type="scientific">Orbilia javanica</name>
    <dbReference type="NCBI Taxonomy" id="47235"/>
    <lineage>
        <taxon>Eukaryota</taxon>
        <taxon>Fungi</taxon>
        <taxon>Dikarya</taxon>
        <taxon>Ascomycota</taxon>
        <taxon>Pezizomycotina</taxon>
        <taxon>Orbiliomycetes</taxon>
        <taxon>Orbiliales</taxon>
        <taxon>Orbiliaceae</taxon>
        <taxon>Orbilia</taxon>
    </lineage>
</organism>
<evidence type="ECO:0000256" key="1">
    <source>
        <dbReference type="SAM" id="MobiDB-lite"/>
    </source>
</evidence>
<dbReference type="EMBL" id="JAVHNR010000003">
    <property type="protein sequence ID" value="KAK6347827.1"/>
    <property type="molecule type" value="Genomic_DNA"/>
</dbReference>
<feature type="chain" id="PRO_5043000409" evidence="2">
    <location>
        <begin position="24"/>
        <end position="99"/>
    </location>
</feature>
<proteinExistence type="predicted"/>
<dbReference type="AlphaFoldDB" id="A0AAN8MZA5"/>
<feature type="region of interest" description="Disordered" evidence="1">
    <location>
        <begin position="62"/>
        <end position="99"/>
    </location>
</feature>
<keyword evidence="2" id="KW-0732">Signal</keyword>
<keyword evidence="4" id="KW-1185">Reference proteome</keyword>
<feature type="compositionally biased region" description="Polar residues" evidence="1">
    <location>
        <begin position="40"/>
        <end position="49"/>
    </location>
</feature>
<sequence length="99" mass="10265">MSSYSLSSKIILITIFLLPLASTASTTKPGTKTPKIKNDIISSPYSKNGDINITTTKITLPPFVDVSDSEPNASSKPGLRPIGVENGDDVDDNNGGAGG</sequence>
<evidence type="ECO:0000313" key="3">
    <source>
        <dbReference type="EMBL" id="KAK6347827.1"/>
    </source>
</evidence>
<accession>A0AAN8MZA5</accession>
<feature type="signal peptide" evidence="2">
    <location>
        <begin position="1"/>
        <end position="23"/>
    </location>
</feature>
<gene>
    <name evidence="3" type="ORF">TWF718_005651</name>
</gene>
<dbReference type="Proteomes" id="UP001313282">
    <property type="component" value="Unassembled WGS sequence"/>
</dbReference>
<feature type="compositionally biased region" description="Low complexity" evidence="1">
    <location>
        <begin position="24"/>
        <end position="33"/>
    </location>
</feature>
<reference evidence="3 4" key="1">
    <citation type="submission" date="2019-10" db="EMBL/GenBank/DDBJ databases">
        <authorList>
            <person name="Palmer J.M."/>
        </authorList>
    </citation>
    <scope>NUCLEOTIDE SEQUENCE [LARGE SCALE GENOMIC DNA]</scope>
    <source>
        <strain evidence="3 4">TWF718</strain>
    </source>
</reference>
<comment type="caution">
    <text evidence="3">The sequence shown here is derived from an EMBL/GenBank/DDBJ whole genome shotgun (WGS) entry which is preliminary data.</text>
</comment>
<name>A0AAN8MZA5_9PEZI</name>